<evidence type="ECO:0000313" key="2">
    <source>
        <dbReference type="EMBL" id="KAK2632700.1"/>
    </source>
</evidence>
<feature type="region of interest" description="Disordered" evidence="1">
    <location>
        <begin position="1"/>
        <end position="80"/>
    </location>
</feature>
<reference evidence="2" key="2">
    <citation type="journal article" date="2014" name="Nature">
        <title>The genome of Eucalyptus grandis.</title>
        <authorList>
            <person name="Myburg A.A."/>
            <person name="Grattapaglia D."/>
            <person name="Tuskan G.A."/>
            <person name="Hellsten U."/>
            <person name="Hayes R.D."/>
            <person name="Grimwood J."/>
            <person name="Jenkins J."/>
            <person name="Lindquist E."/>
            <person name="Tice H."/>
            <person name="Bauer D."/>
            <person name="Goodstein D.M."/>
            <person name="Dubchak I."/>
            <person name="Poliakov A."/>
            <person name="Mizrachi E."/>
            <person name="Kullan A.R."/>
            <person name="Hussey S.G."/>
            <person name="Pinard D."/>
            <person name="van der Merwe K."/>
            <person name="Singh P."/>
            <person name="van Jaarsveld I."/>
            <person name="Silva-Junior O.B."/>
            <person name="Togawa R.C."/>
            <person name="Pappas M.R."/>
            <person name="Faria D.A."/>
            <person name="Sansaloni C.P."/>
            <person name="Petroli C.D."/>
            <person name="Yang X."/>
            <person name="Ranjan P."/>
            <person name="Tschaplinski T.J."/>
            <person name="Ye C.Y."/>
            <person name="Li T."/>
            <person name="Sterck L."/>
            <person name="Vanneste K."/>
            <person name="Murat F."/>
            <person name="Soler M."/>
            <person name="Clemente H.S."/>
            <person name="Saidi N."/>
            <person name="Cassan-Wang H."/>
            <person name="Dunand C."/>
            <person name="Hefer C.A."/>
            <person name="Bornberg-Bauer E."/>
            <person name="Kersting A.R."/>
            <person name="Vining K."/>
            <person name="Amarasinghe V."/>
            <person name="Ranik M."/>
            <person name="Naithani S."/>
            <person name="Elser J."/>
            <person name="Boyd A.E."/>
            <person name="Liston A."/>
            <person name="Spatafora J.W."/>
            <person name="Dharmwardhana P."/>
            <person name="Raja R."/>
            <person name="Sullivan C."/>
            <person name="Romanel E."/>
            <person name="Alves-Ferreira M."/>
            <person name="Kulheim C."/>
            <person name="Foley W."/>
            <person name="Carocha V."/>
            <person name="Paiva J."/>
            <person name="Kudrna D."/>
            <person name="Brommonschenkel S.H."/>
            <person name="Pasquali G."/>
            <person name="Byrne M."/>
            <person name="Rigault P."/>
            <person name="Tibbits J."/>
            <person name="Spokevicius A."/>
            <person name="Jones R.C."/>
            <person name="Steane D.A."/>
            <person name="Vaillancourt R.E."/>
            <person name="Potts B.M."/>
            <person name="Joubert F."/>
            <person name="Barry K."/>
            <person name="Pappas G.J."/>
            <person name="Strauss S.H."/>
            <person name="Jaiswal P."/>
            <person name="Grima-Pettenati J."/>
            <person name="Salse J."/>
            <person name="Van de Peer Y."/>
            <person name="Rokhsar D.S."/>
            <person name="Schmutz J."/>
        </authorList>
    </citation>
    <scope>NUCLEOTIDE SEQUENCE</scope>
    <source>
        <tissue evidence="2">Leaf extractions</tissue>
    </source>
</reference>
<dbReference type="EMBL" id="KK198894">
    <property type="protein sequence ID" value="KCW45173.1"/>
    <property type="molecule type" value="Genomic_DNA"/>
</dbReference>
<gene>
    <name evidence="3" type="ORF">EUGRSUZ_L01197</name>
</gene>
<dbReference type="Proteomes" id="UP000030711">
    <property type="component" value="Unassembled WGS sequence"/>
</dbReference>
<dbReference type="InParanoid" id="A0A058ZTN9"/>
<proteinExistence type="predicted"/>
<dbReference type="EMBL" id="MU848379">
    <property type="protein sequence ID" value="KAK2632700.1"/>
    <property type="molecule type" value="Genomic_DNA"/>
</dbReference>
<protein>
    <submittedName>
        <fullName evidence="3">Uncharacterized protein</fullName>
    </submittedName>
</protein>
<name>A0A058ZTN9_EUCGR</name>
<sequence length="80" mass="9279">MEKQQHNSHLSPSLSRRRELMESGWSLRKLSTPIPETEREDGSDRMSQPHHDPHLHLPSLRDRTARNPPRNAYAVHLATP</sequence>
<accession>A0A058ZTN9</accession>
<evidence type="ECO:0000256" key="1">
    <source>
        <dbReference type="SAM" id="MobiDB-lite"/>
    </source>
</evidence>
<reference evidence="2" key="3">
    <citation type="submission" date="2023-04" db="EMBL/GenBank/DDBJ databases">
        <title>WGS assembly of Eucalyptus grandis.</title>
        <authorList>
            <person name="Myburg A."/>
            <person name="Grattapaglia D."/>
            <person name="Tuskan G."/>
            <person name="Hellsten U."/>
            <person name="Hayes R."/>
            <person name="Grimwood J."/>
            <person name="Jenkins J."/>
            <person name="Lindquist E."/>
            <person name="Tice H."/>
            <person name="Bauer D."/>
            <person name="Goodstein D."/>
            <person name="Dubchak I."/>
            <person name="Poliakov A."/>
            <person name="Mizrachi E."/>
            <person name="Kullan A."/>
            <person name="Hussey S."/>
            <person name="Pinard D."/>
            <person name="Van D."/>
            <person name="Singh P."/>
            <person name="Van J."/>
            <person name="Silva-Junior O."/>
            <person name="Togawa R."/>
            <person name="Pappas M."/>
            <person name="Faria D."/>
            <person name="Sansaloni C."/>
            <person name="Petroli C."/>
            <person name="Yang X."/>
            <person name="Ranjan P."/>
            <person name="Tschaplinski T."/>
            <person name="Ye C."/>
            <person name="Li T."/>
            <person name="Sterck L."/>
            <person name="Vanneste K."/>
            <person name="Murat F."/>
            <person name="Soler M."/>
            <person name="Clemente H."/>
            <person name="Saidi N."/>
            <person name="Cassan-Wang H."/>
            <person name="Dunand C."/>
            <person name="Hefer C."/>
            <person name="Bornberg-Bauer E."/>
            <person name="Kersting A."/>
            <person name="Vining K."/>
            <person name="Amarasinghe V."/>
            <person name="Ranik M."/>
            <person name="Naithani S."/>
            <person name="Elser J."/>
            <person name="Boyd A."/>
            <person name="Liston A."/>
            <person name="Spatafora J."/>
            <person name="Dharmwardhana P."/>
            <person name="Raja R."/>
            <person name="Sullivan C."/>
            <person name="Romanel E."/>
            <person name="Alves-Ferreira M."/>
            <person name="Kulheim C."/>
            <person name="Foley W."/>
            <person name="Carocha V."/>
            <person name="Paiva J."/>
            <person name="Kudrna D."/>
            <person name="Brommonschenkel S."/>
            <person name="Pasquali G."/>
            <person name="Byrne M."/>
            <person name="Rigault P."/>
            <person name="Tibbits J."/>
            <person name="Spokevicius A."/>
            <person name="Jones R."/>
            <person name="Steane D."/>
            <person name="Vaillancourt R."/>
            <person name="Potts B."/>
            <person name="Joubert F."/>
            <person name="Barry K."/>
            <person name="Pappas G."/>
            <person name="Strauss S."/>
            <person name="Jaiswal P."/>
            <person name="Grima-Pettenati J."/>
            <person name="Salse J."/>
            <person name="Van D."/>
            <person name="Rokhsar D."/>
            <person name="Schmutz J."/>
        </authorList>
    </citation>
    <scope>NUCLEOTIDE SEQUENCE</scope>
    <source>
        <tissue evidence="2">Leaf extractions</tissue>
    </source>
</reference>
<evidence type="ECO:0000313" key="3">
    <source>
        <dbReference type="EMBL" id="KCW45173.1"/>
    </source>
</evidence>
<reference evidence="2" key="4">
    <citation type="submission" date="2023-07" db="EMBL/GenBank/DDBJ databases">
        <authorList>
            <person name="Myburg A.A."/>
            <person name="Grattapaglia D."/>
            <person name="Tuskan G.A."/>
            <person name="Hellsten U."/>
            <person name="Hayes R.D."/>
            <person name="Grimwood J."/>
            <person name="Jenkins J."/>
            <person name="Lindquist E."/>
            <person name="Tice H."/>
            <person name="Bauer D."/>
            <person name="Goodstein D.M."/>
            <person name="Dubchak I."/>
            <person name="Poliakov A."/>
            <person name="Mizrachi E."/>
            <person name="Kullan A.R."/>
            <person name="Hussey S.G."/>
            <person name="Pinard D."/>
            <person name="Van D.M."/>
            <person name="Singh P."/>
            <person name="Van J.I."/>
            <person name="Silva-Junior O.B."/>
            <person name="Togawa R.C."/>
            <person name="Pappas M.R."/>
            <person name="Faria D.A."/>
            <person name="Sansaloni C.P."/>
            <person name="Petroli C.D."/>
            <person name="Yang X."/>
            <person name="Ranjan P."/>
            <person name="Tschaplinski T.J."/>
            <person name="Ye C.Y."/>
            <person name="Li T."/>
            <person name="Sterck L."/>
            <person name="Vanneste K."/>
            <person name="Murat F."/>
            <person name="Soler M."/>
            <person name="Clemente H.S."/>
            <person name="Saidi N."/>
            <person name="Cassan-Wang H."/>
            <person name="Dunand C."/>
            <person name="Hefer C.A."/>
            <person name="Bornberg-Bauer E."/>
            <person name="Kersting A.R."/>
            <person name="Vining K."/>
            <person name="Amarasinghe V."/>
            <person name="Ranik M."/>
            <person name="Naithani S."/>
            <person name="Elser J."/>
            <person name="Boyd A.E."/>
            <person name="Liston A."/>
            <person name="Spatafora J.W."/>
            <person name="Dharmwardhana P."/>
            <person name="Raja R."/>
            <person name="Sullivan C."/>
            <person name="Romanel E."/>
            <person name="Alves-Ferreira M."/>
            <person name="Kulheim C."/>
            <person name="Foley W."/>
            <person name="Carocha V."/>
            <person name="Paiva J."/>
            <person name="Kudrna D."/>
            <person name="Brommonschenkel S.H."/>
            <person name="Pasquali G."/>
            <person name="Byrne M."/>
            <person name="Rigault P."/>
            <person name="Tibbits J."/>
            <person name="Spokevicius A."/>
            <person name="Jones R.C."/>
            <person name="Steane D.A."/>
            <person name="Vaillancourt R.E."/>
            <person name="Potts B.M."/>
            <person name="Joubert F."/>
            <person name="Barry K."/>
            <person name="Pappas G.J."/>
            <person name="Strauss S.H."/>
            <person name="Jaiswal P."/>
            <person name="Grima-Pettenati J."/>
            <person name="Salse J."/>
            <person name="Van D.P."/>
            <person name="Rokhsar D.S."/>
            <person name="Schmutz J."/>
        </authorList>
    </citation>
    <scope>NUCLEOTIDE SEQUENCE</scope>
    <source>
        <tissue evidence="2">Leaf extractions</tissue>
    </source>
</reference>
<reference evidence="3" key="1">
    <citation type="submission" date="2013-07" db="EMBL/GenBank/DDBJ databases">
        <title>The genome of Eucalyptus grandis.</title>
        <authorList>
            <person name="Schmutz J."/>
            <person name="Hayes R."/>
            <person name="Myburg A."/>
            <person name="Tuskan G."/>
            <person name="Grattapaglia D."/>
            <person name="Rokhsar D.S."/>
        </authorList>
    </citation>
    <scope>NUCLEOTIDE SEQUENCE</scope>
    <source>
        <tissue evidence="3">Leaf extractions</tissue>
    </source>
</reference>
<organism evidence="3">
    <name type="scientific">Eucalyptus grandis</name>
    <name type="common">Flooded gum</name>
    <dbReference type="NCBI Taxonomy" id="71139"/>
    <lineage>
        <taxon>Eukaryota</taxon>
        <taxon>Viridiplantae</taxon>
        <taxon>Streptophyta</taxon>
        <taxon>Embryophyta</taxon>
        <taxon>Tracheophyta</taxon>
        <taxon>Spermatophyta</taxon>
        <taxon>Magnoliopsida</taxon>
        <taxon>eudicotyledons</taxon>
        <taxon>Gunneridae</taxon>
        <taxon>Pentapetalae</taxon>
        <taxon>rosids</taxon>
        <taxon>malvids</taxon>
        <taxon>Myrtales</taxon>
        <taxon>Myrtaceae</taxon>
        <taxon>Myrtoideae</taxon>
        <taxon>Eucalypteae</taxon>
        <taxon>Eucalyptus</taxon>
    </lineage>
</organism>
<evidence type="ECO:0000313" key="4">
    <source>
        <dbReference type="Proteomes" id="UP000030711"/>
    </source>
</evidence>
<dbReference type="Gramene" id="KCW45173">
    <property type="protein sequence ID" value="KCW45173"/>
    <property type="gene ID" value="EUGRSUZ_L01197"/>
</dbReference>
<keyword evidence="4" id="KW-1185">Reference proteome</keyword>
<feature type="compositionally biased region" description="Basic and acidic residues" evidence="1">
    <location>
        <begin position="36"/>
        <end position="65"/>
    </location>
</feature>
<dbReference type="AlphaFoldDB" id="A0A058ZTN9"/>